<dbReference type="OrthoDB" id="114576at2157"/>
<name>A0A1M4MMN0_9EURY</name>
<proteinExistence type="predicted"/>
<dbReference type="InterPro" id="IPR036390">
    <property type="entry name" value="WH_DNA-bd_sf"/>
</dbReference>
<evidence type="ECO:0000313" key="3">
    <source>
        <dbReference type="Proteomes" id="UP000184671"/>
    </source>
</evidence>
<dbReference type="InterPro" id="IPR007421">
    <property type="entry name" value="Schlafen_AlbA_2_dom"/>
</dbReference>
<dbReference type="RefSeq" id="WP_074370362.1">
    <property type="nucleotide sequence ID" value="NZ_FMID01000047.1"/>
</dbReference>
<dbReference type="InterPro" id="IPR038461">
    <property type="entry name" value="Schlafen_AlbA_2_dom_sf"/>
</dbReference>
<dbReference type="Pfam" id="PF04326">
    <property type="entry name" value="SLFN_AlbA_2"/>
    <property type="match status" value="1"/>
</dbReference>
<dbReference type="Gene3D" id="3.30.565.60">
    <property type="match status" value="1"/>
</dbReference>
<gene>
    <name evidence="2" type="ORF">L21_2054</name>
</gene>
<dbReference type="Proteomes" id="UP000184671">
    <property type="component" value="Unassembled WGS sequence"/>
</dbReference>
<evidence type="ECO:0000313" key="2">
    <source>
        <dbReference type="EMBL" id="SCL76133.1"/>
    </source>
</evidence>
<dbReference type="STRING" id="118126.L21_2054"/>
<accession>A0A1M4MMN0</accession>
<dbReference type="EMBL" id="FMID01000047">
    <property type="protein sequence ID" value="SCL76133.1"/>
    <property type="molecule type" value="Genomic_DNA"/>
</dbReference>
<dbReference type="SUPFAM" id="SSF46785">
    <property type="entry name" value="Winged helix' DNA-binding domain"/>
    <property type="match status" value="1"/>
</dbReference>
<evidence type="ECO:0000259" key="1">
    <source>
        <dbReference type="Pfam" id="PF04326"/>
    </source>
</evidence>
<sequence length="562" mass="63432">MDLSGLQGLIAKGERLDVEFKSDRRAFSDKEIYEEVVAMANTDGGTILIGVEDDGRVTGAHHRHGRVTDPMKVRSAIFHNTVPNILARVSVADHSNGEVIVIEVEPYPEVCATAQGKALRRVIGGDGKPASAPFYPRDQRSRRIDLGLFDFTAQPLGHLSFECLDPLEFERLRQTVTQPGGDRSLLDLPNEELAKALRLVETKNGQLVPTIAGLLLLGRESVLREQLPTHEVHFQVLDDQGNVRVNDTFHFPLIRIIQEVGSRFLARNEEREVLVGLFRVPIPDYSLEAFREAVNNAVLHRDYSRPDAVYIQWHHDHLYITNPGGFLEGITADNILVHEPKPRNPRLAEAFKRVGITEQTGRGVDKIYMGQLRYGRPPPDYHASDGATVRVELPGGESSLNFAAFVFEQDRDGKSLSLDELLIMNALFFDRRITARAAAGLIQKNQTAARRVLERLHERGLVEGRGEGRGRVYHLSTSVYRRFHMEAEYVRAKGFEPLQQEQMVIGYVREHGSIRRSEAADLCRISGPQATRLLRRIAGKYPRFEQIGVRRGTRYVWREPEV</sequence>
<dbReference type="Gene3D" id="3.30.950.30">
    <property type="entry name" value="Schlafen, AAA domain"/>
    <property type="match status" value="1"/>
</dbReference>
<dbReference type="PANTHER" id="PTHR30595:SF6">
    <property type="entry name" value="SCHLAFEN ALBA-2 DOMAIN-CONTAINING PROTEIN"/>
    <property type="match status" value="1"/>
</dbReference>
<dbReference type="PANTHER" id="PTHR30595">
    <property type="entry name" value="GLPR-RELATED TRANSCRIPTIONAL REPRESSOR"/>
    <property type="match status" value="1"/>
</dbReference>
<dbReference type="AlphaFoldDB" id="A0A1M4MMN0"/>
<dbReference type="Pfam" id="PF13749">
    <property type="entry name" value="HATPase_c_4"/>
    <property type="match status" value="1"/>
</dbReference>
<protein>
    <submittedName>
        <fullName evidence="2">Divergent AAA domain protein</fullName>
    </submittedName>
</protein>
<dbReference type="InterPro" id="IPR036388">
    <property type="entry name" value="WH-like_DNA-bd_sf"/>
</dbReference>
<dbReference type="Gene3D" id="1.10.10.10">
    <property type="entry name" value="Winged helix-like DNA-binding domain superfamily/Winged helix DNA-binding domain"/>
    <property type="match status" value="2"/>
</dbReference>
<dbReference type="InterPro" id="IPR038475">
    <property type="entry name" value="RecG_C_sf"/>
</dbReference>
<feature type="domain" description="Schlafen AlbA-2" evidence="1">
    <location>
        <begin position="14"/>
        <end position="122"/>
    </location>
</feature>
<reference evidence="2 3" key="1">
    <citation type="submission" date="2016-08" db="EMBL/GenBank/DDBJ databases">
        <authorList>
            <person name="Seilhamer J.J."/>
        </authorList>
    </citation>
    <scope>NUCLEOTIDE SEQUENCE [LARGE SCALE GENOMIC DNA]</scope>
    <source>
        <strain evidence="2">L21-II-0</strain>
    </source>
</reference>
<organism evidence="2 3">
    <name type="scientific">Methanoculleus chikugoensis</name>
    <dbReference type="NCBI Taxonomy" id="118126"/>
    <lineage>
        <taxon>Archaea</taxon>
        <taxon>Methanobacteriati</taxon>
        <taxon>Methanobacteriota</taxon>
        <taxon>Stenosarchaea group</taxon>
        <taxon>Methanomicrobia</taxon>
        <taxon>Methanomicrobiales</taxon>
        <taxon>Methanomicrobiaceae</taxon>
        <taxon>Methanoculleus</taxon>
    </lineage>
</organism>